<evidence type="ECO:0000256" key="4">
    <source>
        <dbReference type="RuleBase" id="RU367022"/>
    </source>
</evidence>
<dbReference type="GO" id="GO:0005375">
    <property type="term" value="F:copper ion transmembrane transporter activity"/>
    <property type="evidence" value="ECO:0007669"/>
    <property type="project" value="UniProtKB-UniRule"/>
</dbReference>
<gene>
    <name evidence="6" type="ORF">Fcan01_17266</name>
</gene>
<keyword evidence="5" id="KW-0732">Signal</keyword>
<reference evidence="6 7" key="1">
    <citation type="submission" date="2015-12" db="EMBL/GenBank/DDBJ databases">
        <title>The genome of Folsomia candida.</title>
        <authorList>
            <person name="Faddeeva A."/>
            <person name="Derks M.F."/>
            <person name="Anvar Y."/>
            <person name="Smit S."/>
            <person name="Van Straalen N."/>
            <person name="Roelofs D."/>
        </authorList>
    </citation>
    <scope>NUCLEOTIDE SEQUENCE [LARGE SCALE GENOMIC DNA]</scope>
    <source>
        <strain evidence="6 7">VU population</strain>
        <tissue evidence="6">Whole body</tissue>
    </source>
</reference>
<dbReference type="Pfam" id="PF04145">
    <property type="entry name" value="Ctr"/>
    <property type="match status" value="2"/>
</dbReference>
<comment type="subcellular location">
    <subcellularLocation>
        <location evidence="4">Membrane</location>
        <topology evidence="4">Multi-pass membrane protein</topology>
    </subcellularLocation>
</comment>
<proteinExistence type="inferred from homology"/>
<dbReference type="InterPro" id="IPR007274">
    <property type="entry name" value="Cop_transporter"/>
</dbReference>
<dbReference type="PANTHER" id="PTHR12483">
    <property type="entry name" value="SOLUTE CARRIER FAMILY 31 COPPER TRANSPORTERS"/>
    <property type="match status" value="1"/>
</dbReference>
<keyword evidence="7" id="KW-1185">Reference proteome</keyword>
<feature type="chain" id="PRO_5013053446" description="Copper transport protein" evidence="5">
    <location>
        <begin position="22"/>
        <end position="302"/>
    </location>
</feature>
<keyword evidence="1 4" id="KW-0812">Transmembrane</keyword>
<dbReference type="Proteomes" id="UP000198287">
    <property type="component" value="Unassembled WGS sequence"/>
</dbReference>
<evidence type="ECO:0000256" key="1">
    <source>
        <dbReference type="ARBA" id="ARBA00022692"/>
    </source>
</evidence>
<evidence type="ECO:0000313" key="6">
    <source>
        <dbReference type="EMBL" id="OXA48365.1"/>
    </source>
</evidence>
<feature type="transmembrane region" description="Helical" evidence="4">
    <location>
        <begin position="201"/>
        <end position="220"/>
    </location>
</feature>
<keyword evidence="4" id="KW-0186">Copper</keyword>
<keyword evidence="3 4" id="KW-0472">Membrane</keyword>
<organism evidence="6 7">
    <name type="scientific">Folsomia candida</name>
    <name type="common">Springtail</name>
    <dbReference type="NCBI Taxonomy" id="158441"/>
    <lineage>
        <taxon>Eukaryota</taxon>
        <taxon>Metazoa</taxon>
        <taxon>Ecdysozoa</taxon>
        <taxon>Arthropoda</taxon>
        <taxon>Hexapoda</taxon>
        <taxon>Collembola</taxon>
        <taxon>Entomobryomorpha</taxon>
        <taxon>Isotomoidea</taxon>
        <taxon>Isotomidae</taxon>
        <taxon>Proisotominae</taxon>
        <taxon>Folsomia</taxon>
    </lineage>
</organism>
<dbReference type="AlphaFoldDB" id="A0A226DS60"/>
<keyword evidence="2 4" id="KW-1133">Transmembrane helix</keyword>
<feature type="transmembrane region" description="Helical" evidence="4">
    <location>
        <begin position="269"/>
        <end position="288"/>
    </location>
</feature>
<keyword evidence="4" id="KW-0813">Transport</keyword>
<keyword evidence="4" id="KW-0187">Copper transport</keyword>
<dbReference type="OrthoDB" id="161814at2759"/>
<evidence type="ECO:0000256" key="3">
    <source>
        <dbReference type="ARBA" id="ARBA00023136"/>
    </source>
</evidence>
<feature type="transmembrane region" description="Helical" evidence="4">
    <location>
        <begin position="240"/>
        <end position="263"/>
    </location>
</feature>
<dbReference type="PANTHER" id="PTHR12483:SF115">
    <property type="entry name" value="COPPER TRANSPORT PROTEIN"/>
    <property type="match status" value="1"/>
</dbReference>
<feature type="signal peptide" evidence="5">
    <location>
        <begin position="1"/>
        <end position="21"/>
    </location>
</feature>
<dbReference type="GO" id="GO:0016020">
    <property type="term" value="C:membrane"/>
    <property type="evidence" value="ECO:0007669"/>
    <property type="project" value="UniProtKB-SubCell"/>
</dbReference>
<accession>A0A226DS60</accession>
<protein>
    <recommendedName>
        <fullName evidence="4">Copper transport protein</fullName>
    </recommendedName>
</protein>
<sequence length="302" mass="33521">MNYITCTIFLIPLLVAISVQGLDYGATCTPLNDACYTERHLACNATTLKCTCASDTLAVDRNGVCTATYGAPCASDAGINSTQYCNRDRYLGCTGDRCACRNPSTQVFDVIRNACSLTVGQEGCAMNPTEFSLNCVHDAFCEMIMDGSTMVHRCIECVNFDSETYTCLDVPSEMEHGMAMWFHTGTDETVLFKFWKTEKTGWFVLSLVIIFAMAFSYEGLKHWRDVLFRKHAHSSKSASILTGFHIAQTCLHIAQFVLSYFLMLIFMTYNVWLAMAVTLGAGAGYFCFGWNSMSADRSDHCS</sequence>
<evidence type="ECO:0000313" key="7">
    <source>
        <dbReference type="Proteomes" id="UP000198287"/>
    </source>
</evidence>
<evidence type="ECO:0000256" key="5">
    <source>
        <dbReference type="SAM" id="SignalP"/>
    </source>
</evidence>
<comment type="caution">
    <text evidence="6">The sequence shown here is derived from an EMBL/GenBank/DDBJ whole genome shotgun (WGS) entry which is preliminary data.</text>
</comment>
<dbReference type="EMBL" id="LNIX01000012">
    <property type="protein sequence ID" value="OXA48365.1"/>
    <property type="molecule type" value="Genomic_DNA"/>
</dbReference>
<comment type="similarity">
    <text evidence="4">Belongs to the copper transporter (Ctr) (TC 1.A.56) family. SLC31A subfamily.</text>
</comment>
<evidence type="ECO:0000256" key="2">
    <source>
        <dbReference type="ARBA" id="ARBA00022989"/>
    </source>
</evidence>
<name>A0A226DS60_FOLCA</name>
<keyword evidence="4" id="KW-0406">Ion transport</keyword>